<dbReference type="GeneID" id="10501657"/>
<dbReference type="VEuPathDB" id="AmoebaDB:DICPUDRAFT_97960"/>
<name>F0ZLE5_DICPU</name>
<evidence type="ECO:0000313" key="3">
    <source>
        <dbReference type="Proteomes" id="UP000001064"/>
    </source>
</evidence>
<organism evidence="2 3">
    <name type="scientific">Dictyostelium purpureum</name>
    <name type="common">Slime mold</name>
    <dbReference type="NCBI Taxonomy" id="5786"/>
    <lineage>
        <taxon>Eukaryota</taxon>
        <taxon>Amoebozoa</taxon>
        <taxon>Evosea</taxon>
        <taxon>Eumycetozoa</taxon>
        <taxon>Dictyostelia</taxon>
        <taxon>Dictyosteliales</taxon>
        <taxon>Dictyosteliaceae</taxon>
        <taxon>Dictyostelium</taxon>
    </lineage>
</organism>
<dbReference type="InterPro" id="IPR041650">
    <property type="entry name" value="HEPN_Swt1"/>
</dbReference>
<proteinExistence type="predicted"/>
<gene>
    <name evidence="2" type="ORF">DICPUDRAFT_97960</name>
</gene>
<keyword evidence="3" id="KW-1185">Reference proteome</keyword>
<dbReference type="KEGG" id="dpp:DICPUDRAFT_97960"/>
<dbReference type="Pfam" id="PF18731">
    <property type="entry name" value="HEPN_Swt1"/>
    <property type="match status" value="1"/>
</dbReference>
<dbReference type="OrthoDB" id="21574at2759"/>
<dbReference type="eggNOG" id="ENOG502RSR1">
    <property type="taxonomic scope" value="Eukaryota"/>
</dbReference>
<reference evidence="3" key="1">
    <citation type="journal article" date="2011" name="Genome Biol.">
        <title>Comparative genomics of the social amoebae Dictyostelium discoideum and Dictyostelium purpureum.</title>
        <authorList>
            <consortium name="US DOE Joint Genome Institute (JGI-PGF)"/>
            <person name="Sucgang R."/>
            <person name="Kuo A."/>
            <person name="Tian X."/>
            <person name="Salerno W."/>
            <person name="Parikh A."/>
            <person name="Feasley C.L."/>
            <person name="Dalin E."/>
            <person name="Tu H."/>
            <person name="Huang E."/>
            <person name="Barry K."/>
            <person name="Lindquist E."/>
            <person name="Shapiro H."/>
            <person name="Bruce D."/>
            <person name="Schmutz J."/>
            <person name="Salamov A."/>
            <person name="Fey P."/>
            <person name="Gaudet P."/>
            <person name="Anjard C."/>
            <person name="Babu M.M."/>
            <person name="Basu S."/>
            <person name="Bushmanova Y."/>
            <person name="van der Wel H."/>
            <person name="Katoh-Kurasawa M."/>
            <person name="Dinh C."/>
            <person name="Coutinho P.M."/>
            <person name="Saito T."/>
            <person name="Elias M."/>
            <person name="Schaap P."/>
            <person name="Kay R.R."/>
            <person name="Henrissat B."/>
            <person name="Eichinger L."/>
            <person name="Rivero F."/>
            <person name="Putnam N.H."/>
            <person name="West C.M."/>
            <person name="Loomis W.F."/>
            <person name="Chisholm R.L."/>
            <person name="Shaulsky G."/>
            <person name="Strassmann J.E."/>
            <person name="Queller D.C."/>
            <person name="Kuspa A."/>
            <person name="Grigoriev I.V."/>
        </authorList>
    </citation>
    <scope>NUCLEOTIDE SEQUENCE [LARGE SCALE GENOMIC DNA]</scope>
    <source>
        <strain evidence="3">QSDP1</strain>
    </source>
</reference>
<dbReference type="RefSeq" id="XP_003288240.1">
    <property type="nucleotide sequence ID" value="XM_003288192.1"/>
</dbReference>
<accession>F0ZLE5</accession>
<dbReference type="InParanoid" id="F0ZLE5"/>
<evidence type="ECO:0000313" key="2">
    <source>
        <dbReference type="EMBL" id="EGC35253.1"/>
    </source>
</evidence>
<evidence type="ECO:0000259" key="1">
    <source>
        <dbReference type="Pfam" id="PF18731"/>
    </source>
</evidence>
<protein>
    <recommendedName>
        <fullName evidence="1">Swt1-like HEPN domain-containing protein</fullName>
    </recommendedName>
</protein>
<sequence length="209" mass="23892">MALETEVNLNNLDEFGLGSNQLIVSKGMSICRDFLISKLSDYIGGTDSKFIINENDLDMGFTSDDLSTTITSDMIKDLKKQIINQQNFIQNKIKNKSNNNNNNNSIIQFFIKYMVNSFYSGDSNTLKGLLYEVLNFRNMWAHQRPFSVDDANRLLDTLERLFITLGDCKMASMMQTLKHTHYFYSFNKIYGLLSLDKNSSGKKFSNSSS</sequence>
<dbReference type="Proteomes" id="UP000001064">
    <property type="component" value="Unassembled WGS sequence"/>
</dbReference>
<dbReference type="AlphaFoldDB" id="F0ZLE5"/>
<dbReference type="EMBL" id="GL871066">
    <property type="protein sequence ID" value="EGC35253.1"/>
    <property type="molecule type" value="Genomic_DNA"/>
</dbReference>
<dbReference type="FunCoup" id="F0ZLE5">
    <property type="interactions" value="937"/>
</dbReference>
<feature type="domain" description="Swt1-like HEPN" evidence="1">
    <location>
        <begin position="66"/>
        <end position="163"/>
    </location>
</feature>